<evidence type="ECO:0000313" key="3">
    <source>
        <dbReference type="Proteomes" id="UP001500713"/>
    </source>
</evidence>
<evidence type="ECO:0000256" key="1">
    <source>
        <dbReference type="SAM" id="Phobius"/>
    </source>
</evidence>
<keyword evidence="1" id="KW-1133">Transmembrane helix</keyword>
<name>A0ABN1AEP6_9SPHN</name>
<proteinExistence type="predicted"/>
<evidence type="ECO:0000313" key="2">
    <source>
        <dbReference type="EMBL" id="GAA0474657.1"/>
    </source>
</evidence>
<dbReference type="EMBL" id="BAAAEM010000002">
    <property type="protein sequence ID" value="GAA0474657.1"/>
    <property type="molecule type" value="Genomic_DNA"/>
</dbReference>
<organism evidence="2 3">
    <name type="scientific">Parasphingorhabdus litoris</name>
    <dbReference type="NCBI Taxonomy" id="394733"/>
    <lineage>
        <taxon>Bacteria</taxon>
        <taxon>Pseudomonadati</taxon>
        <taxon>Pseudomonadota</taxon>
        <taxon>Alphaproteobacteria</taxon>
        <taxon>Sphingomonadales</taxon>
        <taxon>Sphingomonadaceae</taxon>
        <taxon>Parasphingorhabdus</taxon>
    </lineage>
</organism>
<dbReference type="Proteomes" id="UP001500713">
    <property type="component" value="Unassembled WGS sequence"/>
</dbReference>
<protein>
    <submittedName>
        <fullName evidence="2">Uncharacterized protein</fullName>
    </submittedName>
</protein>
<feature type="transmembrane region" description="Helical" evidence="1">
    <location>
        <begin position="72"/>
        <end position="89"/>
    </location>
</feature>
<comment type="caution">
    <text evidence="2">The sequence shown here is derived from an EMBL/GenBank/DDBJ whole genome shotgun (WGS) entry which is preliminary data.</text>
</comment>
<gene>
    <name evidence="2" type="ORF">GCM10009096_15250</name>
</gene>
<feature type="transmembrane region" description="Helical" evidence="1">
    <location>
        <begin position="36"/>
        <end position="52"/>
    </location>
</feature>
<accession>A0ABN1AEP6</accession>
<feature type="transmembrane region" description="Helical" evidence="1">
    <location>
        <begin position="101"/>
        <end position="118"/>
    </location>
</feature>
<keyword evidence="1" id="KW-0812">Transmembrane</keyword>
<reference evidence="2 3" key="1">
    <citation type="journal article" date="2019" name="Int. J. Syst. Evol. Microbiol.">
        <title>The Global Catalogue of Microorganisms (GCM) 10K type strain sequencing project: providing services to taxonomists for standard genome sequencing and annotation.</title>
        <authorList>
            <consortium name="The Broad Institute Genomics Platform"/>
            <consortium name="The Broad Institute Genome Sequencing Center for Infectious Disease"/>
            <person name="Wu L."/>
            <person name="Ma J."/>
        </authorList>
    </citation>
    <scope>NUCLEOTIDE SEQUENCE [LARGE SCALE GENOMIC DNA]</scope>
    <source>
        <strain evidence="2 3">JCM 14162</strain>
    </source>
</reference>
<sequence length="159" mass="17886">MDLIALLARPFRGSMGSRHSPEALVRPNSIIRFEQLFLGALALNILNIILNWDTWSMVMSRGSGSDGMNAFATYTIIAFPFLINLWLWFKIARKASNIGKWLLIIMYVIGVIWSLATVDNYRTLGLTILFTILALKAGAIYMLFRSDAKQWLAGKTVVT</sequence>
<keyword evidence="3" id="KW-1185">Reference proteome</keyword>
<keyword evidence="1" id="KW-0472">Membrane</keyword>
<feature type="transmembrane region" description="Helical" evidence="1">
    <location>
        <begin position="124"/>
        <end position="144"/>
    </location>
</feature>